<gene>
    <name evidence="1" type="ORF">EXIGUO9Y_80016</name>
</gene>
<dbReference type="RefSeq" id="WP_159172547.1">
    <property type="nucleotide sequence ID" value="NZ_LR732308.1"/>
</dbReference>
<evidence type="ECO:0008006" key="3">
    <source>
        <dbReference type="Google" id="ProtNLM"/>
    </source>
</evidence>
<dbReference type="PROSITE" id="PS51257">
    <property type="entry name" value="PROKAR_LIPOPROTEIN"/>
    <property type="match status" value="1"/>
</dbReference>
<keyword evidence="2" id="KW-1185">Reference proteome</keyword>
<dbReference type="AlphaFoldDB" id="A0A653IJ75"/>
<dbReference type="EMBL" id="CABWKQ010000058">
    <property type="protein sequence ID" value="VWX38688.1"/>
    <property type="molecule type" value="Genomic_DNA"/>
</dbReference>
<evidence type="ECO:0000313" key="2">
    <source>
        <dbReference type="Proteomes" id="UP000439752"/>
    </source>
</evidence>
<organism evidence="1 2">
    <name type="scientific">Exiguobacterium oxidotolerans</name>
    <dbReference type="NCBI Taxonomy" id="223958"/>
    <lineage>
        <taxon>Bacteria</taxon>
        <taxon>Bacillati</taxon>
        <taxon>Bacillota</taxon>
        <taxon>Bacilli</taxon>
        <taxon>Bacillales</taxon>
        <taxon>Bacillales Family XII. Incertae Sedis</taxon>
        <taxon>Exiguobacterium</taxon>
    </lineage>
</organism>
<dbReference type="Proteomes" id="UP000439752">
    <property type="component" value="Unassembled WGS sequence"/>
</dbReference>
<name>A0A653IJ75_9BACL</name>
<reference evidence="1 2" key="1">
    <citation type="submission" date="2019-10" db="EMBL/GenBank/DDBJ databases">
        <authorList>
            <person name="Karimi E."/>
        </authorList>
    </citation>
    <scope>NUCLEOTIDE SEQUENCE [LARGE SCALE GENOMIC DNA]</scope>
    <source>
        <strain evidence="1">Exiguobacterium sp. 9Y</strain>
    </source>
</reference>
<evidence type="ECO:0000313" key="1">
    <source>
        <dbReference type="EMBL" id="VWX38688.1"/>
    </source>
</evidence>
<protein>
    <recommendedName>
        <fullName evidence="3">DUF4352 domain-containing protein</fullName>
    </recommendedName>
</protein>
<accession>A0A653IJ75</accession>
<proteinExistence type="predicted"/>
<sequence>MKRLLLSITLGTILAGCSDSSVDQQAVPAPPVTHTSVALEKADVYVPNPQLPDDRMLTKRNQTVRDDKGELTLQQIQSVKQTHSIGPIDMTIEEVKVIQTRPSYAMIDFFHSFTHEEAFDMVKTRVTITNTSKQPVTFNPVAHVKINQSTEKTIDDDLYLEAMAGTYEPSEQRSGNLGFITERPVETLEFLTSDVLDAKQQVIKKGQPFTVTLHD</sequence>